<dbReference type="SUPFAM" id="SSF53756">
    <property type="entry name" value="UDP-Glycosyltransferase/glycogen phosphorylase"/>
    <property type="match status" value="1"/>
</dbReference>
<evidence type="ECO:0000313" key="4">
    <source>
        <dbReference type="EMBL" id="XDQ78168.1"/>
    </source>
</evidence>
<dbReference type="PANTHER" id="PTHR48050">
    <property type="entry name" value="STEROL 3-BETA-GLUCOSYLTRANSFERASE"/>
    <property type="match status" value="1"/>
</dbReference>
<dbReference type="Pfam" id="PF03033">
    <property type="entry name" value="Glyco_transf_28"/>
    <property type="match status" value="1"/>
</dbReference>
<dbReference type="CDD" id="cd03784">
    <property type="entry name" value="GT1_Gtf-like"/>
    <property type="match status" value="1"/>
</dbReference>
<protein>
    <submittedName>
        <fullName evidence="4">Glycosyltransferase</fullName>
    </submittedName>
</protein>
<feature type="domain" description="Glycosyltransferase family 28 N-terminal" evidence="2">
    <location>
        <begin position="3"/>
        <end position="119"/>
    </location>
</feature>
<organism evidence="4">
    <name type="scientific">Streptomyces sp. Y1</name>
    <dbReference type="NCBI Taxonomy" id="3238634"/>
    <lineage>
        <taxon>Bacteria</taxon>
        <taxon>Bacillati</taxon>
        <taxon>Actinomycetota</taxon>
        <taxon>Actinomycetes</taxon>
        <taxon>Kitasatosporales</taxon>
        <taxon>Streptomycetaceae</taxon>
        <taxon>Streptomyces</taxon>
    </lineage>
</organism>
<evidence type="ECO:0000259" key="2">
    <source>
        <dbReference type="Pfam" id="PF03033"/>
    </source>
</evidence>
<dbReference type="InterPro" id="IPR010610">
    <property type="entry name" value="EryCIII-like_C"/>
</dbReference>
<sequence>MRVVLSTYGSRGDVQPLAALAVRLREAGVRATVCAPPDEEFARRLAVAGVEMVPVGESVRSLVTGPPPQPGDFPKRVAALVEQFHAAVGALAGPGDTVVGTGLFPAIAGAQAAAERVGARFVYAALQPNALPSPHHPPLEYPMHPFPPGVTDPRELWELNVGVMNALFAEPVNGFRTSVGLAAVDNVRDHVFTERPWLATDAVLGPWVQPAELAVVQTGAWLLADERPLPAELSAFLDAGQAPVYVGFGSMPLRGAPDAAEACARAGVAAARAHGRRVVLARGWAGLDRVDDRGDCLVVGEVNQQALFARCAAVVHHGGAGTTTAAAAAGAPQVVAPQIADQPYWARRVAELGIGAVHDGPAPSTDTLTAALARALDGAVRERAADVRGRIRTDGAAVAARLLIDGQGRRAGGEG</sequence>
<dbReference type="GO" id="GO:0008194">
    <property type="term" value="F:UDP-glycosyltransferase activity"/>
    <property type="evidence" value="ECO:0007669"/>
    <property type="project" value="InterPro"/>
</dbReference>
<dbReference type="InterPro" id="IPR050426">
    <property type="entry name" value="Glycosyltransferase_28"/>
</dbReference>
<dbReference type="GO" id="GO:0033072">
    <property type="term" value="P:vancomycin biosynthetic process"/>
    <property type="evidence" value="ECO:0007669"/>
    <property type="project" value="UniProtKB-ARBA"/>
</dbReference>
<dbReference type="PANTHER" id="PTHR48050:SF13">
    <property type="entry name" value="STEROL 3-BETA-GLUCOSYLTRANSFERASE UGT80A2"/>
    <property type="match status" value="1"/>
</dbReference>
<dbReference type="Pfam" id="PF06722">
    <property type="entry name" value="EryCIII-like_C"/>
    <property type="match status" value="1"/>
</dbReference>
<dbReference type="AlphaFoldDB" id="A0AB39TGB1"/>
<feature type="domain" description="Erythromycin biosynthesis protein CIII-like C-terminal" evidence="3">
    <location>
        <begin position="299"/>
        <end position="389"/>
    </location>
</feature>
<dbReference type="FunFam" id="3.40.50.2000:FF:000009">
    <property type="entry name" value="Sterol 3-beta-glucosyltransferase UGT80A2"/>
    <property type="match status" value="1"/>
</dbReference>
<dbReference type="GO" id="GO:0005975">
    <property type="term" value="P:carbohydrate metabolic process"/>
    <property type="evidence" value="ECO:0007669"/>
    <property type="project" value="InterPro"/>
</dbReference>
<evidence type="ECO:0000259" key="3">
    <source>
        <dbReference type="Pfam" id="PF06722"/>
    </source>
</evidence>
<dbReference type="GO" id="GO:0016758">
    <property type="term" value="F:hexosyltransferase activity"/>
    <property type="evidence" value="ECO:0007669"/>
    <property type="project" value="InterPro"/>
</dbReference>
<proteinExistence type="predicted"/>
<dbReference type="InterPro" id="IPR002213">
    <property type="entry name" value="UDP_glucos_trans"/>
</dbReference>
<keyword evidence="1" id="KW-0808">Transferase</keyword>
<accession>A0AB39TGB1</accession>
<dbReference type="InterPro" id="IPR004276">
    <property type="entry name" value="GlycoTrans_28_N"/>
</dbReference>
<dbReference type="EMBL" id="CP163445">
    <property type="protein sequence ID" value="XDQ78168.1"/>
    <property type="molecule type" value="Genomic_DNA"/>
</dbReference>
<dbReference type="Gene3D" id="3.40.50.2000">
    <property type="entry name" value="Glycogen Phosphorylase B"/>
    <property type="match status" value="2"/>
</dbReference>
<gene>
    <name evidence="4" type="ORF">AB2U05_06620</name>
</gene>
<dbReference type="RefSeq" id="WP_369182696.1">
    <property type="nucleotide sequence ID" value="NZ_CP163445.1"/>
</dbReference>
<name>A0AB39TGB1_9ACTN</name>
<evidence type="ECO:0000256" key="1">
    <source>
        <dbReference type="ARBA" id="ARBA00022679"/>
    </source>
</evidence>
<reference evidence="4" key="1">
    <citation type="submission" date="2024-07" db="EMBL/GenBank/DDBJ databases">
        <authorList>
            <person name="Yu S.T."/>
        </authorList>
    </citation>
    <scope>NUCLEOTIDE SEQUENCE</scope>
    <source>
        <strain evidence="4">Y1</strain>
    </source>
</reference>